<sequence>MAELSSRKKCAKAALIALAKQRFAEQQSASSHQLVAPISPSPPELIEKTLRELEARGLLRDNRLVDLGCGDCRWLVAARKHCRRLVGYDIDGKLLEKGRAALDGADHTLVEADFFESENIFEDGDVVVAYLFREGCAKLREKLERELRCGTLVCVGFELRGWRSSFEVAAGGLVARVYEVHARESTSDEESVISRCRHPHLARLLLERGADVNCVDEYGATPLYHACNNQDVSRATEIVNMILDAGADIDAKTTTECEAERVVGIAGETALSTSLDWCRQAHRSFAEKRLRFATLLLRRGASLDDCWGGMSAEECLRHIEHPEAFDDSINSLYDYWHRPGTANNEHFLACKKLIADERRRRFVAKRKEVLRLRSLVVRGRAKKSSDAMLEPSFRLPDGVLWNVLSFWPPRCDYLYLPASLYRPAPTYGGHRPGFVFKTRDGHTGYWVDDGSHKTPVARRWTQHDASAQWTPGGLGPHLPQRDLDALTAFADRSGLSAIADPEARREAAAQKADEITALLSI</sequence>
<keyword evidence="7" id="KW-1185">Reference proteome</keyword>
<keyword evidence="5" id="KW-0040">ANK repeat</keyword>
<evidence type="ECO:0008006" key="8">
    <source>
        <dbReference type="Google" id="ProtNLM"/>
    </source>
</evidence>
<keyword evidence="4" id="KW-0949">S-adenosyl-L-methionine</keyword>
<comment type="caution">
    <text evidence="6">The sequence shown here is derived from an EMBL/GenBank/DDBJ whole genome shotgun (WGS) entry which is preliminary data.</text>
</comment>
<evidence type="ECO:0000256" key="3">
    <source>
        <dbReference type="ARBA" id="ARBA00022679"/>
    </source>
</evidence>
<dbReference type="SMART" id="SM00248">
    <property type="entry name" value="ANK"/>
    <property type="match status" value="3"/>
</dbReference>
<dbReference type="GO" id="GO:0005739">
    <property type="term" value="C:mitochondrion"/>
    <property type="evidence" value="ECO:0007669"/>
    <property type="project" value="TreeGrafter"/>
</dbReference>
<keyword evidence="2" id="KW-0489">Methyltransferase</keyword>
<dbReference type="PANTHER" id="PTHR13610:SF11">
    <property type="entry name" value="METHYLTRANSFERASE DOMAIN-CONTAINING PROTEIN"/>
    <property type="match status" value="1"/>
</dbReference>
<feature type="repeat" description="ANK" evidence="5">
    <location>
        <begin position="218"/>
        <end position="254"/>
    </location>
</feature>
<dbReference type="PROSITE" id="PS50297">
    <property type="entry name" value="ANK_REP_REGION"/>
    <property type="match status" value="1"/>
</dbReference>
<dbReference type="AlphaFoldDB" id="A0A8J2SMY6"/>
<reference evidence="6" key="1">
    <citation type="submission" date="2021-11" db="EMBL/GenBank/DDBJ databases">
        <authorList>
            <consortium name="Genoscope - CEA"/>
            <person name="William W."/>
        </authorList>
    </citation>
    <scope>NUCLEOTIDE SEQUENCE</scope>
</reference>
<dbReference type="GO" id="GO:0032259">
    <property type="term" value="P:methylation"/>
    <property type="evidence" value="ECO:0007669"/>
    <property type="project" value="UniProtKB-KW"/>
</dbReference>
<dbReference type="InterPro" id="IPR029063">
    <property type="entry name" value="SAM-dependent_MTases_sf"/>
</dbReference>
<evidence type="ECO:0000256" key="2">
    <source>
        <dbReference type="ARBA" id="ARBA00022603"/>
    </source>
</evidence>
<evidence type="ECO:0000313" key="6">
    <source>
        <dbReference type="EMBL" id="CAH0370367.1"/>
    </source>
</evidence>
<organism evidence="6 7">
    <name type="scientific">Pelagomonas calceolata</name>
    <dbReference type="NCBI Taxonomy" id="35677"/>
    <lineage>
        <taxon>Eukaryota</taxon>
        <taxon>Sar</taxon>
        <taxon>Stramenopiles</taxon>
        <taxon>Ochrophyta</taxon>
        <taxon>Pelagophyceae</taxon>
        <taxon>Pelagomonadales</taxon>
        <taxon>Pelagomonadaceae</taxon>
        <taxon>Pelagomonas</taxon>
    </lineage>
</organism>
<dbReference type="SUPFAM" id="SSF48403">
    <property type="entry name" value="Ankyrin repeat"/>
    <property type="match status" value="1"/>
</dbReference>
<dbReference type="PROSITE" id="PS50088">
    <property type="entry name" value="ANK_REPEAT"/>
    <property type="match status" value="1"/>
</dbReference>
<proteinExistence type="inferred from homology"/>
<protein>
    <recommendedName>
        <fullName evidence="8">Methyltransferase domain-containing protein</fullName>
    </recommendedName>
</protein>
<name>A0A8J2SMY6_9STRA</name>
<accession>A0A8J2SMY6</accession>
<dbReference type="GO" id="GO:0016279">
    <property type="term" value="F:protein-lysine N-methyltransferase activity"/>
    <property type="evidence" value="ECO:0007669"/>
    <property type="project" value="InterPro"/>
</dbReference>
<dbReference type="InterPro" id="IPR002110">
    <property type="entry name" value="Ankyrin_rpt"/>
</dbReference>
<dbReference type="InterPro" id="IPR036770">
    <property type="entry name" value="Ankyrin_rpt-contain_sf"/>
</dbReference>
<gene>
    <name evidence="6" type="ORF">PECAL_3P02470</name>
</gene>
<dbReference type="InterPro" id="IPR026170">
    <property type="entry name" value="FAM173A/B"/>
</dbReference>
<dbReference type="SUPFAM" id="SSF53335">
    <property type="entry name" value="S-adenosyl-L-methionine-dependent methyltransferases"/>
    <property type="match status" value="1"/>
</dbReference>
<dbReference type="GO" id="GO:1905706">
    <property type="term" value="P:regulation of mitochondrial ATP synthesis coupled proton transport"/>
    <property type="evidence" value="ECO:0007669"/>
    <property type="project" value="TreeGrafter"/>
</dbReference>
<dbReference type="Gene3D" id="1.25.40.20">
    <property type="entry name" value="Ankyrin repeat-containing domain"/>
    <property type="match status" value="1"/>
</dbReference>
<dbReference type="Pfam" id="PF12796">
    <property type="entry name" value="Ank_2"/>
    <property type="match status" value="1"/>
</dbReference>
<dbReference type="Proteomes" id="UP000789595">
    <property type="component" value="Unassembled WGS sequence"/>
</dbReference>
<evidence type="ECO:0000256" key="1">
    <source>
        <dbReference type="ARBA" id="ARBA00010633"/>
    </source>
</evidence>
<dbReference type="OrthoDB" id="66144at2759"/>
<dbReference type="PANTHER" id="PTHR13610">
    <property type="entry name" value="METHYLTRANSFERASE DOMAIN-CONTAINING PROTEIN"/>
    <property type="match status" value="1"/>
</dbReference>
<dbReference type="CDD" id="cd02440">
    <property type="entry name" value="AdoMet_MTases"/>
    <property type="match status" value="1"/>
</dbReference>
<keyword evidence="3" id="KW-0808">Transferase</keyword>
<dbReference type="EMBL" id="CAKKNE010000003">
    <property type="protein sequence ID" value="CAH0370367.1"/>
    <property type="molecule type" value="Genomic_DNA"/>
</dbReference>
<evidence type="ECO:0000256" key="4">
    <source>
        <dbReference type="ARBA" id="ARBA00022691"/>
    </source>
</evidence>
<evidence type="ECO:0000256" key="5">
    <source>
        <dbReference type="PROSITE-ProRule" id="PRU00023"/>
    </source>
</evidence>
<comment type="similarity">
    <text evidence="1">Belongs to the ANT/ATPSC lysine N-methyltransferase family.</text>
</comment>
<dbReference type="Gene3D" id="3.40.50.150">
    <property type="entry name" value="Vaccinia Virus protein VP39"/>
    <property type="match status" value="1"/>
</dbReference>
<evidence type="ECO:0000313" key="7">
    <source>
        <dbReference type="Proteomes" id="UP000789595"/>
    </source>
</evidence>